<gene>
    <name evidence="2" type="ORF">ODALV1_LOCUS25162</name>
</gene>
<dbReference type="Proteomes" id="UP001642540">
    <property type="component" value="Unassembled WGS sequence"/>
</dbReference>
<feature type="region of interest" description="Disordered" evidence="1">
    <location>
        <begin position="76"/>
        <end position="96"/>
    </location>
</feature>
<proteinExistence type="predicted"/>
<feature type="region of interest" description="Disordered" evidence="1">
    <location>
        <begin position="165"/>
        <end position="193"/>
    </location>
</feature>
<organism evidence="2 3">
    <name type="scientific">Orchesella dallaii</name>
    <dbReference type="NCBI Taxonomy" id="48710"/>
    <lineage>
        <taxon>Eukaryota</taxon>
        <taxon>Metazoa</taxon>
        <taxon>Ecdysozoa</taxon>
        <taxon>Arthropoda</taxon>
        <taxon>Hexapoda</taxon>
        <taxon>Collembola</taxon>
        <taxon>Entomobryomorpha</taxon>
        <taxon>Entomobryoidea</taxon>
        <taxon>Orchesellidae</taxon>
        <taxon>Orchesellinae</taxon>
        <taxon>Orchesella</taxon>
    </lineage>
</organism>
<dbReference type="EMBL" id="CAXLJM020000101">
    <property type="protein sequence ID" value="CAL8133653.1"/>
    <property type="molecule type" value="Genomic_DNA"/>
</dbReference>
<evidence type="ECO:0000313" key="2">
    <source>
        <dbReference type="EMBL" id="CAL8133653.1"/>
    </source>
</evidence>
<evidence type="ECO:0000256" key="1">
    <source>
        <dbReference type="SAM" id="MobiDB-lite"/>
    </source>
</evidence>
<evidence type="ECO:0000313" key="3">
    <source>
        <dbReference type="Proteomes" id="UP001642540"/>
    </source>
</evidence>
<accession>A0ABP1RRE9</accession>
<reference evidence="2 3" key="1">
    <citation type="submission" date="2024-08" db="EMBL/GenBank/DDBJ databases">
        <authorList>
            <person name="Cucini C."/>
            <person name="Frati F."/>
        </authorList>
    </citation>
    <scope>NUCLEOTIDE SEQUENCE [LARGE SCALE GENOMIC DNA]</scope>
</reference>
<keyword evidence="3" id="KW-1185">Reference proteome</keyword>
<comment type="caution">
    <text evidence="2">The sequence shown here is derived from an EMBL/GenBank/DDBJ whole genome shotgun (WGS) entry which is preliminary data.</text>
</comment>
<feature type="compositionally biased region" description="Polar residues" evidence="1">
    <location>
        <begin position="178"/>
        <end position="193"/>
    </location>
</feature>
<protein>
    <submittedName>
        <fullName evidence="2">Uncharacterized protein</fullName>
    </submittedName>
</protein>
<name>A0ABP1RRE9_9HEXA</name>
<sequence>MRKKIWAVYYKMNEVANLETEKTNAADFGASETTIVPVFEGAVDFGELTQQPFEPLLDSETSKTFNQNVENAGATIPLEKKPSSSKKKAIGNPIVKTPTGTASRVLSLSSKVNASATDESKQWEISSWSIEKGALFRKKKGTKSSAKELKESIEAKRKIDIDASVDATPTVPRKKSKTNQLSNLPLPSKPETNNIKKKYRLQEKWTVAEFTDRLLDKKTKDWGVEKDEQTNKFYITFYE</sequence>